<dbReference type="InterPro" id="IPR029033">
    <property type="entry name" value="His_PPase_superfam"/>
</dbReference>
<dbReference type="PANTHER" id="PTHR48100">
    <property type="entry name" value="BROAD-SPECIFICITY PHOSPHATASE YOR283W-RELATED"/>
    <property type="match status" value="1"/>
</dbReference>
<dbReference type="SMART" id="SM00855">
    <property type="entry name" value="PGAM"/>
    <property type="match status" value="1"/>
</dbReference>
<dbReference type="PROSITE" id="PS00175">
    <property type="entry name" value="PG_MUTASE"/>
    <property type="match status" value="1"/>
</dbReference>
<feature type="binding site" evidence="2">
    <location>
        <position position="104"/>
    </location>
    <ligand>
        <name>substrate</name>
    </ligand>
</feature>
<dbReference type="SUPFAM" id="SSF53254">
    <property type="entry name" value="Phosphoglycerate mutase-like"/>
    <property type="match status" value="1"/>
</dbReference>
<evidence type="ECO:0000256" key="2">
    <source>
        <dbReference type="PIRSR" id="PIRSR613078-2"/>
    </source>
</evidence>
<feature type="active site" description="Tele-phosphohistidine intermediate" evidence="1">
    <location>
        <position position="55"/>
    </location>
</feature>
<feature type="active site" description="Proton donor/acceptor" evidence="1">
    <location>
        <position position="128"/>
    </location>
</feature>
<sequence>MARLPGDQAPGVDRPGRRGRGPRCRRDPGRRAGRFRRRRVIQDAAAPRRLLLLRHGQTAWNLEHRIQGHTDVPLDDTGVVQAEKVAPVIAAMGPSLLRSSDLSRARVTAEKVAEAAGLEVEVDPRLREFDLGERAGLTHGEYAETNADEFAAFRTGRYDVVPGGESRAQLEARFVPALDEAVALLSPGQLGVVVAHGAALKVGLTAWLGWPPETVLTLQALGNCHWVLLEESEGAAGASPVRRLAAYNRHV</sequence>
<proteinExistence type="predicted"/>
<feature type="region of interest" description="Disordered" evidence="3">
    <location>
        <begin position="1"/>
        <end position="33"/>
    </location>
</feature>
<organism evidence="4 5">
    <name type="scientific">Nocardioides daphniae</name>
    <dbReference type="NCBI Taxonomy" id="402297"/>
    <lineage>
        <taxon>Bacteria</taxon>
        <taxon>Bacillati</taxon>
        <taxon>Actinomycetota</taxon>
        <taxon>Actinomycetes</taxon>
        <taxon>Propionibacteriales</taxon>
        <taxon>Nocardioidaceae</taxon>
        <taxon>Nocardioides</taxon>
    </lineage>
</organism>
<dbReference type="PANTHER" id="PTHR48100:SF62">
    <property type="entry name" value="GLUCOSYL-3-PHOSPHOGLYCERATE PHOSPHATASE"/>
    <property type="match status" value="1"/>
</dbReference>
<accession>A0A4P7UBV7</accession>
<dbReference type="InterPro" id="IPR001345">
    <property type="entry name" value="PG/BPGM_mutase_AS"/>
</dbReference>
<evidence type="ECO:0000256" key="1">
    <source>
        <dbReference type="PIRSR" id="PIRSR613078-1"/>
    </source>
</evidence>
<feature type="binding site" evidence="2">
    <location>
        <begin position="54"/>
        <end position="61"/>
    </location>
    <ligand>
        <name>substrate</name>
    </ligand>
</feature>
<dbReference type="Gene3D" id="3.40.50.1240">
    <property type="entry name" value="Phosphoglycerate mutase-like"/>
    <property type="match status" value="1"/>
</dbReference>
<dbReference type="GO" id="GO:0016791">
    <property type="term" value="F:phosphatase activity"/>
    <property type="evidence" value="ECO:0007669"/>
    <property type="project" value="TreeGrafter"/>
</dbReference>
<protein>
    <submittedName>
        <fullName evidence="4">Histidine phosphatase family protein</fullName>
    </submittedName>
</protein>
<reference evidence="4 5" key="1">
    <citation type="journal article" date="2008" name="Int. J. Syst. Evol. Microbiol.">
        <title>Nocardioides daphniae sp. nov., isolated from Daphnia cucullata (Crustacea: Cladocera).</title>
        <authorList>
            <person name="Toth E.M."/>
            <person name="Keki Z."/>
            <person name="Homonnay Z.G."/>
            <person name="Borsodi A.K."/>
            <person name="Marialigeti K."/>
            <person name="Schumann P."/>
        </authorList>
    </citation>
    <scope>NUCLEOTIDE SEQUENCE [LARGE SCALE GENOMIC DNA]</scope>
    <source>
        <strain evidence="4 5">JCM 16608</strain>
    </source>
</reference>
<dbReference type="EMBL" id="CP038462">
    <property type="protein sequence ID" value="QCC77672.1"/>
    <property type="molecule type" value="Genomic_DNA"/>
</dbReference>
<dbReference type="GO" id="GO:0005737">
    <property type="term" value="C:cytoplasm"/>
    <property type="evidence" value="ECO:0007669"/>
    <property type="project" value="TreeGrafter"/>
</dbReference>
<dbReference type="Proteomes" id="UP000297025">
    <property type="component" value="Chromosome"/>
</dbReference>
<dbReference type="Pfam" id="PF00300">
    <property type="entry name" value="His_Phos_1"/>
    <property type="match status" value="1"/>
</dbReference>
<dbReference type="InterPro" id="IPR050275">
    <property type="entry name" value="PGM_Phosphatase"/>
</dbReference>
<gene>
    <name evidence="4" type="ORF">E2C04_11710</name>
</gene>
<evidence type="ECO:0000256" key="3">
    <source>
        <dbReference type="SAM" id="MobiDB-lite"/>
    </source>
</evidence>
<dbReference type="AlphaFoldDB" id="A0A4P7UBV7"/>
<evidence type="ECO:0000313" key="4">
    <source>
        <dbReference type="EMBL" id="QCC77672.1"/>
    </source>
</evidence>
<dbReference type="InterPro" id="IPR013078">
    <property type="entry name" value="His_Pase_superF_clade-1"/>
</dbReference>
<evidence type="ECO:0000313" key="5">
    <source>
        <dbReference type="Proteomes" id="UP000297025"/>
    </source>
</evidence>
<dbReference type="CDD" id="cd07067">
    <property type="entry name" value="HP_PGM_like"/>
    <property type="match status" value="1"/>
</dbReference>
<dbReference type="KEGG" id="ndp:E2C04_11710"/>
<name>A0A4P7UBV7_9ACTN</name>